<dbReference type="PANTHER" id="PTHR37383:SF1">
    <property type="entry name" value="OS01G0694200 PROTEIN"/>
    <property type="match status" value="1"/>
</dbReference>
<gene>
    <name evidence="1" type="ORF">F0562_005258</name>
</gene>
<dbReference type="Proteomes" id="UP000325577">
    <property type="component" value="Linkage Group LG2"/>
</dbReference>
<evidence type="ECO:0000313" key="1">
    <source>
        <dbReference type="EMBL" id="KAA8530549.1"/>
    </source>
</evidence>
<sequence>MHSISNRKIWVFAAKMADDEDDGVTVKLMKCAVIDCCLPLFSISISFEFFILGEENGVRVFPLRPLVKGKVRKQRPEKKNLNGGLDSDKFMGQRLNLPNGVIQTMNGSDELFSNSMVHSHYGVNGHGSENNGGEGFGENSSDGYLERKFDKHSDCAKLRPVKLRQDSKDSGVCFVAFKSKDVKSLKSKKIPLNSAKAISIKALSPNNFLVLDSYGDLHLLCLSNPALESEIPSHMKRLTHTMKVQKLAVLPDTSMRMQTVWISDGQHTVHMVALSDMDTLVNENDRNDCEEKLMQISVIQAIFASEKIQDIIPLAANSILILGQGSLFAYAIS</sequence>
<evidence type="ECO:0000313" key="2">
    <source>
        <dbReference type="Proteomes" id="UP000325577"/>
    </source>
</evidence>
<accession>A0A5J5AK41</accession>
<evidence type="ECO:0008006" key="3">
    <source>
        <dbReference type="Google" id="ProtNLM"/>
    </source>
</evidence>
<reference evidence="1 2" key="1">
    <citation type="submission" date="2019-09" db="EMBL/GenBank/DDBJ databases">
        <title>A chromosome-level genome assembly of the Chinese tupelo Nyssa sinensis.</title>
        <authorList>
            <person name="Yang X."/>
            <person name="Kang M."/>
            <person name="Yang Y."/>
            <person name="Xiong H."/>
            <person name="Wang M."/>
            <person name="Zhang Z."/>
            <person name="Wang Z."/>
            <person name="Wu H."/>
            <person name="Ma T."/>
            <person name="Liu J."/>
            <person name="Xi Z."/>
        </authorList>
    </citation>
    <scope>NUCLEOTIDE SEQUENCE [LARGE SCALE GENOMIC DNA]</scope>
    <source>
        <strain evidence="1">J267</strain>
        <tissue evidence="1">Leaf</tissue>
    </source>
</reference>
<protein>
    <recommendedName>
        <fullName evidence="3">Cleavage/polyadenylation specificity factor A subunit N-terminal domain-containing protein</fullName>
    </recommendedName>
</protein>
<dbReference type="AlphaFoldDB" id="A0A5J5AK41"/>
<keyword evidence="2" id="KW-1185">Reference proteome</keyword>
<dbReference type="PANTHER" id="PTHR37383">
    <property type="entry name" value="OS01G0694200 PROTEIN"/>
    <property type="match status" value="1"/>
</dbReference>
<proteinExistence type="predicted"/>
<dbReference type="OrthoDB" id="1925091at2759"/>
<dbReference type="EMBL" id="CM018043">
    <property type="protein sequence ID" value="KAA8530549.1"/>
    <property type="molecule type" value="Genomic_DNA"/>
</dbReference>
<name>A0A5J5AK41_9ASTE</name>
<organism evidence="1 2">
    <name type="scientific">Nyssa sinensis</name>
    <dbReference type="NCBI Taxonomy" id="561372"/>
    <lineage>
        <taxon>Eukaryota</taxon>
        <taxon>Viridiplantae</taxon>
        <taxon>Streptophyta</taxon>
        <taxon>Embryophyta</taxon>
        <taxon>Tracheophyta</taxon>
        <taxon>Spermatophyta</taxon>
        <taxon>Magnoliopsida</taxon>
        <taxon>eudicotyledons</taxon>
        <taxon>Gunneridae</taxon>
        <taxon>Pentapetalae</taxon>
        <taxon>asterids</taxon>
        <taxon>Cornales</taxon>
        <taxon>Nyssaceae</taxon>
        <taxon>Nyssa</taxon>
    </lineage>
</organism>